<dbReference type="Gene3D" id="3.30.429.10">
    <property type="entry name" value="Macrophage Migration Inhibitory Factor"/>
    <property type="match status" value="1"/>
</dbReference>
<evidence type="ECO:0000259" key="2">
    <source>
        <dbReference type="Pfam" id="PF14832"/>
    </source>
</evidence>
<reference evidence="4" key="1">
    <citation type="journal article" date="2020" name="BMC Genomics">
        <title>Correction to: Identification and distribution of gene clusters required for synthesis of sphingolipid metabolism inhibitors in diverse species of the filamentous fungus Fusarium.</title>
        <authorList>
            <person name="Kim H.S."/>
            <person name="Lohmar J.M."/>
            <person name="Busman M."/>
            <person name="Brown D.W."/>
            <person name="Naumann T.A."/>
            <person name="Divon H.H."/>
            <person name="Lysoe E."/>
            <person name="Uhlig S."/>
            <person name="Proctor R.H."/>
        </authorList>
    </citation>
    <scope>NUCLEOTIDE SEQUENCE [LARGE SCALE GENOMIC DNA]</scope>
    <source>
        <strain evidence="4">NRRL 25331</strain>
    </source>
</reference>
<organism evidence="3 4">
    <name type="scientific">Fusarium circinatum</name>
    <name type="common">Pitch canker fungus</name>
    <name type="synonym">Gibberella circinata</name>
    <dbReference type="NCBI Taxonomy" id="48490"/>
    <lineage>
        <taxon>Eukaryota</taxon>
        <taxon>Fungi</taxon>
        <taxon>Dikarya</taxon>
        <taxon>Ascomycota</taxon>
        <taxon>Pezizomycotina</taxon>
        <taxon>Sordariomycetes</taxon>
        <taxon>Hypocreomycetidae</taxon>
        <taxon>Hypocreales</taxon>
        <taxon>Nectriaceae</taxon>
        <taxon>Fusarium</taxon>
        <taxon>Fusarium fujikuroi species complex</taxon>
    </lineage>
</organism>
<dbReference type="PANTHER" id="PTHR43431:SF7">
    <property type="entry name" value="OXIDOREDUCTASE, SHORT CHAIN DEHYDROGENASE_REDUCTASE FAMILY (AFU_ORTHOLOGUE AFUA_5G14000)"/>
    <property type="match status" value="1"/>
</dbReference>
<evidence type="ECO:0000313" key="4">
    <source>
        <dbReference type="Proteomes" id="UP000572754"/>
    </source>
</evidence>
<proteinExistence type="predicted"/>
<dbReference type="Proteomes" id="UP000572754">
    <property type="component" value="Unassembled WGS sequence"/>
</dbReference>
<feature type="domain" description="Tautomerase cis-CaaD-like" evidence="2">
    <location>
        <begin position="233"/>
        <end position="376"/>
    </location>
</feature>
<dbReference type="InterPro" id="IPR036291">
    <property type="entry name" value="NAD(P)-bd_dom_sf"/>
</dbReference>
<dbReference type="AlphaFoldDB" id="A0A8H5SPB1"/>
<sequence length="662" mass="72937">MSSKSFYALIAGVGPGTGRSVALRFAQKYPVVLLARRPESYESTLADVQKAGGKAIGVSADVGDAASLKKAFETINKELPDSQLAAAIYNVGSGGFAKKPFLELTENDLNASIDGSIRAFFNFAQATIPHLLEAVQGSHYPPTLILTGATASIKGSAQFSTFAAGKWGQRAMHQSLAREFGPKGVHIAHAVIDGVIDIPRTKQWAANDGAEDGKISPDAFEHLSERTINFLVMPFYEVHHSCPLTQHQRQNLATAITRLHCEAFKTPAFLVHVRFLAEDNTNNTYFVAGKSHPLTSNRISGNVRTSAARSKADFDDLGAKIEAAWYEMLQVTSPPEKSTWSKEDEETRLIMVKFVPLVTIREGGMAAPQAGEEEAWLEEQLPHIEGMANKGVGDFIDFWNEIKGNKVHGRWLTEVSHPESVAYYVKAKAPRAAKPADKTGPPPPPKRRRSSYDTLKSIVDGKNLLPHHNSRKDIVTVDPDPKMFEAAIQVLKEHGAKPKVAPSADLKPQDSNEIDATYILTWWNQTGGDLLTLHDAQVQPSWILSVRAMPDKHFRTGSTSLAWFFTNGAWAQGEMDGYYIWYAPNGSWFGVNIHCPVQFLGIGTAPYYEVAWSEWGKETFFKPVDEPFMSFDFPRSLGYDIQIKPQSGHSSIIVDVIINKTS</sequence>
<protein>
    <submittedName>
        <fullName evidence="3">7-alpha-hydroxysteroid dehydrogenase</fullName>
    </submittedName>
</protein>
<dbReference type="Gene3D" id="3.40.50.720">
    <property type="entry name" value="NAD(P)-binding Rossmann-like Domain"/>
    <property type="match status" value="1"/>
</dbReference>
<keyword evidence="4" id="KW-1185">Reference proteome</keyword>
<dbReference type="InterPro" id="IPR014347">
    <property type="entry name" value="Tautomerase/MIF_sf"/>
</dbReference>
<accession>A0A8H5SPB1</accession>
<dbReference type="EMBL" id="JAAQPE010000651">
    <property type="protein sequence ID" value="KAF5657354.1"/>
    <property type="molecule type" value="Genomic_DNA"/>
</dbReference>
<name>A0A8H5SPB1_FUSCI</name>
<dbReference type="Pfam" id="PF14832">
    <property type="entry name" value="Tautomerase_3"/>
    <property type="match status" value="1"/>
</dbReference>
<gene>
    <name evidence="3" type="ORF">FCIRC_13298</name>
</gene>
<dbReference type="Pfam" id="PF00106">
    <property type="entry name" value="adh_short"/>
    <property type="match status" value="1"/>
</dbReference>
<evidence type="ECO:0000313" key="3">
    <source>
        <dbReference type="EMBL" id="KAF5657354.1"/>
    </source>
</evidence>
<comment type="caution">
    <text evidence="3">The sequence shown here is derived from an EMBL/GenBank/DDBJ whole genome shotgun (WGS) entry which is preliminary data.</text>
</comment>
<dbReference type="InterPro" id="IPR028116">
    <property type="entry name" value="Cis-CaaD-like"/>
</dbReference>
<dbReference type="InterPro" id="IPR002347">
    <property type="entry name" value="SDR_fam"/>
</dbReference>
<reference evidence="3 4" key="2">
    <citation type="submission" date="2020-05" db="EMBL/GenBank/DDBJ databases">
        <title>Identification and distribution of gene clusters putatively required for synthesis of sphingolipid metabolism inhibitors in phylogenetically diverse species of the filamentous fungus Fusarium.</title>
        <authorList>
            <person name="Kim H.-S."/>
            <person name="Busman M."/>
            <person name="Brown D.W."/>
            <person name="Divon H."/>
            <person name="Uhlig S."/>
            <person name="Proctor R.H."/>
        </authorList>
    </citation>
    <scope>NUCLEOTIDE SEQUENCE [LARGE SCALE GENOMIC DNA]</scope>
    <source>
        <strain evidence="3 4">NRRL 25331</strain>
    </source>
</reference>
<evidence type="ECO:0000256" key="1">
    <source>
        <dbReference type="SAM" id="MobiDB-lite"/>
    </source>
</evidence>
<dbReference type="SUPFAM" id="SSF51735">
    <property type="entry name" value="NAD(P)-binding Rossmann-fold domains"/>
    <property type="match status" value="1"/>
</dbReference>
<dbReference type="PANTHER" id="PTHR43431">
    <property type="entry name" value="OXIDOREDUCTASE, SHORT CHAIN DEHYDROGENASE/REDUCTASE FAMILY (AFU_ORTHOLOGUE AFUA_5G14000)"/>
    <property type="match status" value="1"/>
</dbReference>
<feature type="region of interest" description="Disordered" evidence="1">
    <location>
        <begin position="431"/>
        <end position="452"/>
    </location>
</feature>